<dbReference type="EMBL" id="LGRX02004532">
    <property type="protein sequence ID" value="KAK3280115.1"/>
    <property type="molecule type" value="Genomic_DNA"/>
</dbReference>
<keyword evidence="1" id="KW-1133">Transmembrane helix</keyword>
<feature type="signal peptide" evidence="2">
    <location>
        <begin position="1"/>
        <end position="19"/>
    </location>
</feature>
<keyword evidence="1" id="KW-0812">Transmembrane</keyword>
<evidence type="ECO:0000313" key="4">
    <source>
        <dbReference type="Proteomes" id="UP001190700"/>
    </source>
</evidence>
<evidence type="ECO:0000256" key="2">
    <source>
        <dbReference type="SAM" id="SignalP"/>
    </source>
</evidence>
<sequence length="478" mass="54189">MAVRSWFALSLVWYQVLQAVSEYPDINTHRDDKNIVLDGEPRVWKKLVEDPEGPKPFKPFDDKWNRSDSSIVIMIASFREERCSDTLVSMFGKAKFPARVYMAIVQQNHDTQDEDCLEGYCRKLGFAKDQMASCPHIQNVRMLRMKHTDAKGPVYARARQVELLKDTDDFCVQIDAHTDVVQDWDVLTLREWGAIGNEYAVISTYPTNIHDLGKNTQNQWMMPHLCDASFAGSGRVVNGQAGAVANLEKPWLAPLWAAGLSLSRCHAERNVPADINLKGVFAGEEYGRGSRLWTNGYDFYSSARPYLGTYYGGEKHNKGGWGAAPEQMQVAEQRLKTLLRWPGSDQSNATVEALGSFGLGKRRTLEQYWEFSGINTMQQTIKRNCRVNYVPWAEDMQHTVYSEHNNEAASRIERLKAQTMTLVKKLGPAIEAREQRLLEMQETAPMYVSGALIIAGLLVILLWRSRKDLMAKGKARSV</sequence>
<name>A0AAE0LCV7_9CHLO</name>
<dbReference type="Proteomes" id="UP001190700">
    <property type="component" value="Unassembled WGS sequence"/>
</dbReference>
<proteinExistence type="predicted"/>
<accession>A0AAE0LCV7</accession>
<dbReference type="PANTHER" id="PTHR34496:SF6">
    <property type="entry name" value="GLYCOSYLTRANSFERASE 2-LIKE DOMAIN-CONTAINING PROTEIN"/>
    <property type="match status" value="1"/>
</dbReference>
<dbReference type="InterPro" id="IPR021067">
    <property type="entry name" value="Glycosyltransferase"/>
</dbReference>
<comment type="caution">
    <text evidence="3">The sequence shown here is derived from an EMBL/GenBank/DDBJ whole genome shotgun (WGS) entry which is preliminary data.</text>
</comment>
<gene>
    <name evidence="3" type="ORF">CYMTET_12037</name>
</gene>
<keyword evidence="4" id="KW-1185">Reference proteome</keyword>
<evidence type="ECO:0000256" key="1">
    <source>
        <dbReference type="SAM" id="Phobius"/>
    </source>
</evidence>
<reference evidence="3 4" key="1">
    <citation type="journal article" date="2015" name="Genome Biol. Evol.">
        <title>Comparative Genomics of a Bacterivorous Green Alga Reveals Evolutionary Causalities and Consequences of Phago-Mixotrophic Mode of Nutrition.</title>
        <authorList>
            <person name="Burns J.A."/>
            <person name="Paasch A."/>
            <person name="Narechania A."/>
            <person name="Kim E."/>
        </authorList>
    </citation>
    <scope>NUCLEOTIDE SEQUENCE [LARGE SCALE GENOMIC DNA]</scope>
    <source>
        <strain evidence="3 4">PLY_AMNH</strain>
    </source>
</reference>
<dbReference type="PANTHER" id="PTHR34496">
    <property type="entry name" value="GLCNAC TRANSFERASE-RELATED"/>
    <property type="match status" value="1"/>
</dbReference>
<organism evidence="3 4">
    <name type="scientific">Cymbomonas tetramitiformis</name>
    <dbReference type="NCBI Taxonomy" id="36881"/>
    <lineage>
        <taxon>Eukaryota</taxon>
        <taxon>Viridiplantae</taxon>
        <taxon>Chlorophyta</taxon>
        <taxon>Pyramimonadophyceae</taxon>
        <taxon>Pyramimonadales</taxon>
        <taxon>Pyramimonadaceae</taxon>
        <taxon>Cymbomonas</taxon>
    </lineage>
</organism>
<dbReference type="Pfam" id="PF11397">
    <property type="entry name" value="GlcNAc"/>
    <property type="match status" value="2"/>
</dbReference>
<protein>
    <submittedName>
        <fullName evidence="3">Uncharacterized protein</fullName>
    </submittedName>
</protein>
<feature type="chain" id="PRO_5042052632" evidence="2">
    <location>
        <begin position="20"/>
        <end position="478"/>
    </location>
</feature>
<feature type="transmembrane region" description="Helical" evidence="1">
    <location>
        <begin position="444"/>
        <end position="463"/>
    </location>
</feature>
<dbReference type="AlphaFoldDB" id="A0AAE0LCV7"/>
<evidence type="ECO:0000313" key="3">
    <source>
        <dbReference type="EMBL" id="KAK3280115.1"/>
    </source>
</evidence>
<keyword evidence="1" id="KW-0472">Membrane</keyword>
<keyword evidence="2" id="KW-0732">Signal</keyword>